<evidence type="ECO:0000256" key="3">
    <source>
        <dbReference type="ARBA" id="ARBA00022764"/>
    </source>
</evidence>
<dbReference type="InterPro" id="IPR050490">
    <property type="entry name" value="Bact_solute-bd_prot1"/>
</dbReference>
<dbReference type="Gene3D" id="3.40.190.10">
    <property type="entry name" value="Periplasmic binding protein-like II"/>
    <property type="match status" value="1"/>
</dbReference>
<comment type="subcellular location">
    <subcellularLocation>
        <location evidence="1">Periplasm</location>
    </subcellularLocation>
</comment>
<dbReference type="PANTHER" id="PTHR43649:SF12">
    <property type="entry name" value="DIACETYLCHITOBIOSE BINDING PROTEIN DASA"/>
    <property type="match status" value="1"/>
</dbReference>
<evidence type="ECO:0000256" key="1">
    <source>
        <dbReference type="ARBA" id="ARBA00004418"/>
    </source>
</evidence>
<comment type="similarity">
    <text evidence="2">Belongs to the bacterial solute-binding protein 1 family.</text>
</comment>
<dbReference type="RefSeq" id="WP_075641764.1">
    <property type="nucleotide sequence ID" value="NZ_MKIM01000033.1"/>
</dbReference>
<dbReference type="Proteomes" id="UP000186894">
    <property type="component" value="Unassembled WGS sequence"/>
</dbReference>
<name>A0A1Q8ZK73_9HYPH</name>
<keyword evidence="3" id="KW-0574">Periplasm</keyword>
<dbReference type="PANTHER" id="PTHR43649">
    <property type="entry name" value="ARABINOSE-BINDING PROTEIN-RELATED"/>
    <property type="match status" value="1"/>
</dbReference>
<protein>
    <submittedName>
        <fullName evidence="5">Sugar ABC transporter substrate-binding protein</fullName>
    </submittedName>
</protein>
<dbReference type="Pfam" id="PF13416">
    <property type="entry name" value="SBP_bac_8"/>
    <property type="match status" value="1"/>
</dbReference>
<proteinExistence type="inferred from homology"/>
<gene>
    <name evidence="5" type="ORF">BJF95_12615</name>
</gene>
<dbReference type="STRING" id="1867956.BJF95_12615"/>
<reference evidence="5 6" key="1">
    <citation type="submission" date="2016-09" db="EMBL/GenBank/DDBJ databases">
        <title>Rhizobium oryziradicis sp. nov., isolated from the root of rice.</title>
        <authorList>
            <person name="Zhao J."/>
            <person name="Zhang X."/>
        </authorList>
    </citation>
    <scope>NUCLEOTIDE SEQUENCE [LARGE SCALE GENOMIC DNA]</scope>
    <source>
        <strain evidence="5 6">N19</strain>
    </source>
</reference>
<dbReference type="SUPFAM" id="SSF53850">
    <property type="entry name" value="Periplasmic binding protein-like II"/>
    <property type="match status" value="1"/>
</dbReference>
<dbReference type="GO" id="GO:0042597">
    <property type="term" value="C:periplasmic space"/>
    <property type="evidence" value="ECO:0007669"/>
    <property type="project" value="UniProtKB-SubCell"/>
</dbReference>
<dbReference type="OrthoDB" id="6416561at2"/>
<evidence type="ECO:0000313" key="5">
    <source>
        <dbReference type="EMBL" id="OLP42293.1"/>
    </source>
</evidence>
<comment type="caution">
    <text evidence="5">The sequence shown here is derived from an EMBL/GenBank/DDBJ whole genome shotgun (WGS) entry which is preliminary data.</text>
</comment>
<dbReference type="EMBL" id="MKIM01000033">
    <property type="protein sequence ID" value="OLP42293.1"/>
    <property type="molecule type" value="Genomic_DNA"/>
</dbReference>
<keyword evidence="6" id="KW-1185">Reference proteome</keyword>
<dbReference type="AlphaFoldDB" id="A0A1Q8ZK73"/>
<evidence type="ECO:0000256" key="2">
    <source>
        <dbReference type="ARBA" id="ARBA00008520"/>
    </source>
</evidence>
<dbReference type="InterPro" id="IPR006059">
    <property type="entry name" value="SBP"/>
</dbReference>
<feature type="signal peptide" evidence="4">
    <location>
        <begin position="1"/>
        <end position="23"/>
    </location>
</feature>
<accession>A0A1Q8ZK73</accession>
<sequence length="413" mass="44996">MNILKWMGSAALAVTVMVSTASAAQLKVLWYIDDDAQEAVVRSLLDEYTAAHPETTFDLQITPYSGMIQKFQQFAASGIMPDVALTSSMEPIIRPFLADFNKEIGPEWINDFVKGWADGARLGDKVIAAPLDVTSTGMFFNTDAFKKAGVEIPSQEKGWTWEEMVPKLKQVAEKSGTRYPLVWDVSASRWIVHQFQYGNHIFSEKAPVKVVMDDAKWTKSLDDFIAMSKDAMPPGLWSGASSDNPKELFMGGQAVAYMSGSWQIPTLAEKASFKWQAGPTPSGTVRSSIYGGDYLVAFNTSPNLKESISFIKWMTGPKAQAEFAKKMGVIPANLKADTVDYGNTMASDAVKTMQGELNASPVYAATDQAWPQMQSVWGPMKAAVSQAVAGQITSAEAIAQIHKAATDAVEAQQ</sequence>
<evidence type="ECO:0000256" key="4">
    <source>
        <dbReference type="SAM" id="SignalP"/>
    </source>
</evidence>
<organism evidence="5 6">
    <name type="scientific">Rhizobium oryziradicis</name>
    <dbReference type="NCBI Taxonomy" id="1867956"/>
    <lineage>
        <taxon>Bacteria</taxon>
        <taxon>Pseudomonadati</taxon>
        <taxon>Pseudomonadota</taxon>
        <taxon>Alphaproteobacteria</taxon>
        <taxon>Hyphomicrobiales</taxon>
        <taxon>Rhizobiaceae</taxon>
        <taxon>Rhizobium/Agrobacterium group</taxon>
        <taxon>Rhizobium</taxon>
    </lineage>
</organism>
<keyword evidence="4" id="KW-0732">Signal</keyword>
<feature type="chain" id="PRO_5012457940" evidence="4">
    <location>
        <begin position="24"/>
        <end position="413"/>
    </location>
</feature>
<evidence type="ECO:0000313" key="6">
    <source>
        <dbReference type="Proteomes" id="UP000186894"/>
    </source>
</evidence>